<keyword evidence="1" id="KW-0472">Membrane</keyword>
<feature type="domain" description="PiggyBac transposable element-derived protein" evidence="2">
    <location>
        <begin position="3"/>
        <end position="300"/>
    </location>
</feature>
<accession>A0ABM3IYE5</accession>
<evidence type="ECO:0000256" key="1">
    <source>
        <dbReference type="SAM" id="Phobius"/>
    </source>
</evidence>
<protein>
    <submittedName>
        <fullName evidence="4 5">PiggyBac transposable element-derived protein 3-like</fullName>
    </submittedName>
</protein>
<dbReference type="PANTHER" id="PTHR47272:SF1">
    <property type="entry name" value="PIGGYBAC TRANSPOSABLE ELEMENT-DERIVED PROTEIN 3-LIKE"/>
    <property type="match status" value="1"/>
</dbReference>
<organism evidence="3 4">
    <name type="scientific">Bactrocera dorsalis</name>
    <name type="common">Oriental fruit fly</name>
    <name type="synonym">Dacus dorsalis</name>
    <dbReference type="NCBI Taxonomy" id="27457"/>
    <lineage>
        <taxon>Eukaryota</taxon>
        <taxon>Metazoa</taxon>
        <taxon>Ecdysozoa</taxon>
        <taxon>Arthropoda</taxon>
        <taxon>Hexapoda</taxon>
        <taxon>Insecta</taxon>
        <taxon>Pterygota</taxon>
        <taxon>Neoptera</taxon>
        <taxon>Endopterygota</taxon>
        <taxon>Diptera</taxon>
        <taxon>Brachycera</taxon>
        <taxon>Muscomorpha</taxon>
        <taxon>Tephritoidea</taxon>
        <taxon>Tephritidae</taxon>
        <taxon>Bactrocera</taxon>
        <taxon>Bactrocera</taxon>
    </lineage>
</organism>
<dbReference type="Proteomes" id="UP001652620">
    <property type="component" value="Chromosome 1"/>
</dbReference>
<dbReference type="GeneID" id="125775431"/>
<keyword evidence="1" id="KW-0812">Transmembrane</keyword>
<evidence type="ECO:0000313" key="4">
    <source>
        <dbReference type="RefSeq" id="XP_049302012.1"/>
    </source>
</evidence>
<dbReference type="Pfam" id="PF13843">
    <property type="entry name" value="DDE_Tnp_1_7"/>
    <property type="match status" value="1"/>
</dbReference>
<evidence type="ECO:0000313" key="5">
    <source>
        <dbReference type="RefSeq" id="XP_049302013.1"/>
    </source>
</evidence>
<name>A0ABM3IYE5_BACDO</name>
<feature type="transmembrane region" description="Helical" evidence="1">
    <location>
        <begin position="283"/>
        <end position="303"/>
    </location>
</feature>
<evidence type="ECO:0000259" key="2">
    <source>
        <dbReference type="Pfam" id="PF13843"/>
    </source>
</evidence>
<dbReference type="PANTHER" id="PTHR47272">
    <property type="entry name" value="DDE_TNP_1_7 DOMAIN-CONTAINING PROTEIN"/>
    <property type="match status" value="1"/>
</dbReference>
<evidence type="ECO:0000313" key="3">
    <source>
        <dbReference type="Proteomes" id="UP001652620"/>
    </source>
</evidence>
<gene>
    <name evidence="4 5" type="primary">LOC125775431</name>
</gene>
<sequence length="327" mass="37853">MAWAQNIKLTAVADSMSRDRFMKIKQCLHFSDKSKQPKKGDSNYDKLYKIRALLNILKENFNKLPQEEHQSVDEQIIAFKGRSTFKQYNPAKPHKWGFKMFTRAGTSGMVFDFTLYVGEGTCPSYGLGLSSDVVLYLAQNLSKHKNYKLYFDNWFTSVSLLIALKEMGIFATGTVRKNRISSCQLVSDAELKKQGRGSFAVKCETNYNLVCLKWYDNKPVQVMSSCTDHRLVGVCKRWCPKEKVYIDVPRPAIIESYNKDMGGVDLADMLMELYKINHRSRKWYIRVFYWCLGTSVINAWLLYRKHLRLLEPKKKIYANNTISTGNC</sequence>
<proteinExistence type="predicted"/>
<keyword evidence="3" id="KW-1185">Reference proteome</keyword>
<reference evidence="3 4" key="1">
    <citation type="submission" date="2025-05" db="UniProtKB">
        <authorList>
            <consortium name="RefSeq"/>
        </authorList>
    </citation>
    <scope>NUCLEOTIDE SEQUENCE [LARGE SCALE GENOMIC DNA]</scope>
    <source>
        <tissue evidence="4 5">Adult</tissue>
    </source>
</reference>
<keyword evidence="1" id="KW-1133">Transmembrane helix</keyword>
<dbReference type="RefSeq" id="XP_049302012.1">
    <property type="nucleotide sequence ID" value="XM_049446055.1"/>
</dbReference>
<dbReference type="InterPro" id="IPR029526">
    <property type="entry name" value="PGBD"/>
</dbReference>
<dbReference type="RefSeq" id="XP_049302013.1">
    <property type="nucleotide sequence ID" value="XM_049446056.1"/>
</dbReference>